<evidence type="ECO:0000256" key="3">
    <source>
        <dbReference type="ARBA" id="ARBA00023059"/>
    </source>
</evidence>
<evidence type="ECO:0000256" key="2">
    <source>
        <dbReference type="ARBA" id="ARBA00009861"/>
    </source>
</evidence>
<dbReference type="PANTHER" id="PTHR31147:SF33">
    <property type="entry name" value="N-HYDROXYCINNAMOYL_BENZOYLTRANSFERASE, PUTATIVE-RELATED"/>
    <property type="match status" value="1"/>
</dbReference>
<dbReference type="GO" id="GO:0042617">
    <property type="term" value="P:paclitaxel biosynthetic process"/>
    <property type="evidence" value="ECO:0007669"/>
    <property type="project" value="UniProtKB-KW"/>
</dbReference>
<evidence type="ECO:0000313" key="5">
    <source>
        <dbReference type="Proteomes" id="UP000824469"/>
    </source>
</evidence>
<dbReference type="OMA" id="HEANFGW"/>
<reference evidence="4 5" key="1">
    <citation type="journal article" date="2021" name="Nat. Plants">
        <title>The Taxus genome provides insights into paclitaxel biosynthesis.</title>
        <authorList>
            <person name="Xiong X."/>
            <person name="Gou J."/>
            <person name="Liao Q."/>
            <person name="Li Y."/>
            <person name="Zhou Q."/>
            <person name="Bi G."/>
            <person name="Li C."/>
            <person name="Du R."/>
            <person name="Wang X."/>
            <person name="Sun T."/>
            <person name="Guo L."/>
            <person name="Liang H."/>
            <person name="Lu P."/>
            <person name="Wu Y."/>
            <person name="Zhang Z."/>
            <person name="Ro D.K."/>
            <person name="Shang Y."/>
            <person name="Huang S."/>
            <person name="Yan J."/>
        </authorList>
    </citation>
    <scope>NUCLEOTIDE SEQUENCE [LARGE SCALE GENOMIC DNA]</scope>
    <source>
        <strain evidence="4">Ta-2019</strain>
    </source>
</reference>
<proteinExistence type="inferred from homology"/>
<gene>
    <name evidence="4" type="ORF">KI387_033185</name>
</gene>
<keyword evidence="3" id="KW-0876">Taxol biosynthesis</keyword>
<keyword evidence="5" id="KW-1185">Reference proteome</keyword>
<sequence>MENPSSTDFLVKKFDPVVVAPSLPLPKTTLQLSPIDNQIGFRGFFNSLSVYNAPDDMSADPVKIIREALSKVLVHYFPLAGRFRNKENGELEVECTGDGALFVEAMVEDNISVLRDFDDLNPSFQQLAFWPPMGANIEDLHLLVVQVTRFTCGAITVGVTVCHSIFDGCGAAQFVTALADMARGEVKPLLEPIWNRELLKPEDPVHLQLYQFDSLCPPPILFEELGQASLIINSNTIKYMKQCIMEECKVFCSTFEVMAALVWVARTKAFQIPHTENVKLLFAMDMRRSFNPPFPNGYYGNAIGTAYAMDNVEDLLNGSLSRVVMIIKKSKVSLRDNYLRSNKVKDPYSLDVNKKDNNVLALSDWRRLGFHEANFGWGDPVNVTAPQLLGKGLPLLSYYLFLQPSKNQPDGIKILMSCMHPSAVKSIKMEMEAMINKFVTKS</sequence>
<dbReference type="AlphaFoldDB" id="A0AA38C3W4"/>
<dbReference type="Gene3D" id="3.30.559.10">
    <property type="entry name" value="Chloramphenicol acetyltransferase-like domain"/>
    <property type="match status" value="2"/>
</dbReference>
<comment type="similarity">
    <text evidence="2">Belongs to the plant acyltransferase family.</text>
</comment>
<dbReference type="InterPro" id="IPR023213">
    <property type="entry name" value="CAT-like_dom_sf"/>
</dbReference>
<evidence type="ECO:0000256" key="1">
    <source>
        <dbReference type="ARBA" id="ARBA00005122"/>
    </source>
</evidence>
<dbReference type="EMBL" id="JAHRHJ020003813">
    <property type="protein sequence ID" value="KAH9289068.1"/>
    <property type="molecule type" value="Genomic_DNA"/>
</dbReference>
<dbReference type="PANTHER" id="PTHR31147">
    <property type="entry name" value="ACYL TRANSFERASE 4"/>
    <property type="match status" value="1"/>
</dbReference>
<organism evidence="4 5">
    <name type="scientific">Taxus chinensis</name>
    <name type="common">Chinese yew</name>
    <name type="synonym">Taxus wallichiana var. chinensis</name>
    <dbReference type="NCBI Taxonomy" id="29808"/>
    <lineage>
        <taxon>Eukaryota</taxon>
        <taxon>Viridiplantae</taxon>
        <taxon>Streptophyta</taxon>
        <taxon>Embryophyta</taxon>
        <taxon>Tracheophyta</taxon>
        <taxon>Spermatophyta</taxon>
        <taxon>Pinopsida</taxon>
        <taxon>Pinidae</taxon>
        <taxon>Conifers II</taxon>
        <taxon>Cupressales</taxon>
        <taxon>Taxaceae</taxon>
        <taxon>Taxus</taxon>
    </lineage>
</organism>
<dbReference type="InterPro" id="IPR050898">
    <property type="entry name" value="Plant_acyltransferase"/>
</dbReference>
<dbReference type="Pfam" id="PF02458">
    <property type="entry name" value="Transferase"/>
    <property type="match status" value="1"/>
</dbReference>
<accession>A0AA38C3W4</accession>
<evidence type="ECO:0000313" key="4">
    <source>
        <dbReference type="EMBL" id="KAH9289068.1"/>
    </source>
</evidence>
<protein>
    <submittedName>
        <fullName evidence="4">Uncharacterized protein</fullName>
    </submittedName>
</protein>
<dbReference type="Proteomes" id="UP000824469">
    <property type="component" value="Unassembled WGS sequence"/>
</dbReference>
<name>A0AA38C3W4_TAXCH</name>
<comment type="caution">
    <text evidence="4">The sequence shown here is derived from an EMBL/GenBank/DDBJ whole genome shotgun (WGS) entry which is preliminary data.</text>
</comment>
<comment type="pathway">
    <text evidence="1">Alkaloid biosynthesis; taxol biosynthesis.</text>
</comment>